<evidence type="ECO:0000256" key="4">
    <source>
        <dbReference type="ARBA" id="ARBA00022448"/>
    </source>
</evidence>
<keyword evidence="9" id="KW-0496">Mitochondrion</keyword>
<dbReference type="KEGG" id="bman:114245101"/>
<accession>A0A6J2JVK1</accession>
<comment type="similarity">
    <text evidence="2">Belongs to the complex I LYR family.</text>
</comment>
<evidence type="ECO:0000256" key="12">
    <source>
        <dbReference type="ARBA" id="ARBA00032528"/>
    </source>
</evidence>
<keyword evidence="4" id="KW-0813">Transport</keyword>
<evidence type="ECO:0000256" key="7">
    <source>
        <dbReference type="ARBA" id="ARBA00022982"/>
    </source>
</evidence>
<keyword evidence="5" id="KW-0679">Respiratory chain</keyword>
<dbReference type="GeneID" id="114245101"/>
<proteinExistence type="inferred from homology"/>
<comment type="subcellular location">
    <subcellularLocation>
        <location evidence="1">Mitochondrion inner membrane</location>
        <topology evidence="1">Peripheral membrane protein</topology>
        <orientation evidence="1">Matrix side</orientation>
    </subcellularLocation>
</comment>
<dbReference type="CDD" id="cd20263">
    <property type="entry name" value="Complex1_LYR_NDUFB9_LYRM3"/>
    <property type="match status" value="1"/>
</dbReference>
<sequence length="139" mass="16738">MSFAPELRSHSQKVCNFYKRAMRTLEAYHVARYVIRYHQVILRNELDKNKAVCDPKEHRRLLRVAENELFMSQHPIPVAKFARSVGIAGGVAYDRVQVIPDWVMDYWHPLEKAHYPEYFKRRECRKCEYIKKWNDGEIR</sequence>
<dbReference type="OrthoDB" id="13598at2759"/>
<evidence type="ECO:0000256" key="2">
    <source>
        <dbReference type="ARBA" id="ARBA00009508"/>
    </source>
</evidence>
<keyword evidence="10" id="KW-0472">Membrane</keyword>
<evidence type="ECO:0000256" key="3">
    <source>
        <dbReference type="ARBA" id="ARBA00018684"/>
    </source>
</evidence>
<dbReference type="GO" id="GO:0005743">
    <property type="term" value="C:mitochondrial inner membrane"/>
    <property type="evidence" value="ECO:0007669"/>
    <property type="project" value="UniProtKB-SubCell"/>
</dbReference>
<dbReference type="InterPro" id="IPR045292">
    <property type="entry name" value="Complex1_LYR_NDUFB9_LYRM3"/>
</dbReference>
<evidence type="ECO:0000256" key="11">
    <source>
        <dbReference type="ARBA" id="ARBA00030192"/>
    </source>
</evidence>
<gene>
    <name evidence="14" type="primary">LOC114245101</name>
</gene>
<name>A0A6J2JVK1_BOMMA</name>
<evidence type="ECO:0000313" key="14">
    <source>
        <dbReference type="RefSeq" id="XP_028032912.1"/>
    </source>
</evidence>
<protein>
    <recommendedName>
        <fullName evidence="3">NADH dehydrogenase [ubiquinone] 1 beta subcomplex subunit 9</fullName>
    </recommendedName>
    <alternativeName>
        <fullName evidence="11">Complex I-B22</fullName>
    </alternativeName>
    <alternativeName>
        <fullName evidence="12">NADH-ubiquinone oxidoreductase B22 subunit</fullName>
    </alternativeName>
</protein>
<evidence type="ECO:0000256" key="5">
    <source>
        <dbReference type="ARBA" id="ARBA00022660"/>
    </source>
</evidence>
<evidence type="ECO:0000256" key="10">
    <source>
        <dbReference type="ARBA" id="ARBA00023136"/>
    </source>
</evidence>
<keyword evidence="13" id="KW-1185">Reference proteome</keyword>
<dbReference type="InterPro" id="IPR033034">
    <property type="entry name" value="NDUFB9"/>
</dbReference>
<reference evidence="14" key="1">
    <citation type="submission" date="2025-08" db="UniProtKB">
        <authorList>
            <consortium name="RefSeq"/>
        </authorList>
    </citation>
    <scope>IDENTIFICATION</scope>
    <source>
        <tissue evidence="14">Silk gland</tissue>
    </source>
</reference>
<evidence type="ECO:0000256" key="9">
    <source>
        <dbReference type="ARBA" id="ARBA00023128"/>
    </source>
</evidence>
<dbReference type="Proteomes" id="UP000504629">
    <property type="component" value="Unplaced"/>
</dbReference>
<dbReference type="RefSeq" id="XP_028032912.1">
    <property type="nucleotide sequence ID" value="XM_028177111.1"/>
</dbReference>
<dbReference type="GO" id="GO:0006120">
    <property type="term" value="P:mitochondrial electron transport, NADH to ubiquinone"/>
    <property type="evidence" value="ECO:0007669"/>
    <property type="project" value="InterPro"/>
</dbReference>
<evidence type="ECO:0000256" key="1">
    <source>
        <dbReference type="ARBA" id="ARBA00004443"/>
    </source>
</evidence>
<dbReference type="AlphaFoldDB" id="A0A6J2JVK1"/>
<dbReference type="PANTHER" id="PTHR12868">
    <property type="entry name" value="NADH-UBIQUINONE OXIDOREDUCTASE B22 SUBUNIT"/>
    <property type="match status" value="1"/>
</dbReference>
<keyword evidence="7" id="KW-0249">Electron transport</keyword>
<evidence type="ECO:0000256" key="8">
    <source>
        <dbReference type="ARBA" id="ARBA00022990"/>
    </source>
</evidence>
<keyword evidence="6" id="KW-0999">Mitochondrion inner membrane</keyword>
<evidence type="ECO:0000256" key="6">
    <source>
        <dbReference type="ARBA" id="ARBA00022792"/>
    </source>
</evidence>
<organism evidence="13 14">
    <name type="scientific">Bombyx mandarina</name>
    <name type="common">Wild silk moth</name>
    <name type="synonym">Wild silkworm</name>
    <dbReference type="NCBI Taxonomy" id="7092"/>
    <lineage>
        <taxon>Eukaryota</taxon>
        <taxon>Metazoa</taxon>
        <taxon>Ecdysozoa</taxon>
        <taxon>Arthropoda</taxon>
        <taxon>Hexapoda</taxon>
        <taxon>Insecta</taxon>
        <taxon>Pterygota</taxon>
        <taxon>Neoptera</taxon>
        <taxon>Endopterygota</taxon>
        <taxon>Lepidoptera</taxon>
        <taxon>Glossata</taxon>
        <taxon>Ditrysia</taxon>
        <taxon>Bombycoidea</taxon>
        <taxon>Bombycidae</taxon>
        <taxon>Bombycinae</taxon>
        <taxon>Bombyx</taxon>
    </lineage>
</organism>
<dbReference type="PANTHER" id="PTHR12868:SF0">
    <property type="entry name" value="NADH DEHYDROGENASE [UBIQUINONE] 1 BETA SUBCOMPLEX SUBUNIT 9"/>
    <property type="match status" value="1"/>
</dbReference>
<evidence type="ECO:0000313" key="13">
    <source>
        <dbReference type="Proteomes" id="UP000504629"/>
    </source>
</evidence>
<keyword evidence="8" id="KW-0007">Acetylation</keyword>